<dbReference type="AlphaFoldDB" id="A0A0K0G5M8"/>
<evidence type="ECO:0000313" key="2">
    <source>
        <dbReference type="Proteomes" id="UP000035680"/>
    </source>
</evidence>
<evidence type="ECO:0000313" key="3">
    <source>
        <dbReference type="WBParaSite" id="SVE_2004900.1"/>
    </source>
</evidence>
<proteinExistence type="predicted"/>
<sequence length="90" mass="9790">MKINDVNFAAPQISMSEQSETSDLISNIEKCVSLNPADNIDLLFPIGLANLGYSNTTKILFLTIVLFNGYISCSILDSVLIIYLSSVIST</sequence>
<evidence type="ECO:0000256" key="1">
    <source>
        <dbReference type="SAM" id="Phobius"/>
    </source>
</evidence>
<protein>
    <submittedName>
        <fullName evidence="3">G_PROTEIN_RECEP_F1_2 domain-containing protein</fullName>
    </submittedName>
</protein>
<feature type="transmembrane region" description="Helical" evidence="1">
    <location>
        <begin position="59"/>
        <end position="84"/>
    </location>
</feature>
<keyword evidence="1" id="KW-0812">Transmembrane</keyword>
<keyword evidence="1" id="KW-1133">Transmembrane helix</keyword>
<keyword evidence="2" id="KW-1185">Reference proteome</keyword>
<name>A0A0K0G5M8_STRVS</name>
<organism evidence="2 3">
    <name type="scientific">Strongyloides venezuelensis</name>
    <name type="common">Threadworm</name>
    <dbReference type="NCBI Taxonomy" id="75913"/>
    <lineage>
        <taxon>Eukaryota</taxon>
        <taxon>Metazoa</taxon>
        <taxon>Ecdysozoa</taxon>
        <taxon>Nematoda</taxon>
        <taxon>Chromadorea</taxon>
        <taxon>Rhabditida</taxon>
        <taxon>Tylenchina</taxon>
        <taxon>Panagrolaimomorpha</taxon>
        <taxon>Strongyloidoidea</taxon>
        <taxon>Strongyloididae</taxon>
        <taxon>Strongyloides</taxon>
    </lineage>
</organism>
<dbReference type="WBParaSite" id="SVE_2004900.1">
    <property type="protein sequence ID" value="SVE_2004900.1"/>
    <property type="gene ID" value="SVE_2004900"/>
</dbReference>
<accession>A0A0K0G5M8</accession>
<reference evidence="3" key="2">
    <citation type="submission" date="2015-08" db="UniProtKB">
        <authorList>
            <consortium name="WormBaseParasite"/>
        </authorList>
    </citation>
    <scope>IDENTIFICATION</scope>
</reference>
<dbReference type="Proteomes" id="UP000035680">
    <property type="component" value="Unassembled WGS sequence"/>
</dbReference>
<reference evidence="2" key="1">
    <citation type="submission" date="2014-07" db="EMBL/GenBank/DDBJ databases">
        <authorList>
            <person name="Martin A.A"/>
            <person name="De Silva N."/>
        </authorList>
    </citation>
    <scope>NUCLEOTIDE SEQUENCE</scope>
</reference>
<keyword evidence="1" id="KW-0472">Membrane</keyword>